<feature type="signal peptide" evidence="1">
    <location>
        <begin position="1"/>
        <end position="18"/>
    </location>
</feature>
<dbReference type="EMBL" id="SKFH01000009">
    <property type="protein sequence ID" value="TCZ72959.1"/>
    <property type="molecule type" value="Genomic_DNA"/>
</dbReference>
<name>A0A4R4E0Q8_9BACT</name>
<dbReference type="RefSeq" id="WP_131851594.1">
    <property type="nucleotide sequence ID" value="NZ_SKFH01000009.1"/>
</dbReference>
<accession>A0A4R4E0Q8</accession>
<dbReference type="AlphaFoldDB" id="A0A4R4E0Q8"/>
<keyword evidence="3" id="KW-1185">Reference proteome</keyword>
<protein>
    <submittedName>
        <fullName evidence="2">Uncharacterized protein</fullName>
    </submittedName>
</protein>
<evidence type="ECO:0000256" key="1">
    <source>
        <dbReference type="SAM" id="SignalP"/>
    </source>
</evidence>
<organism evidence="2 3">
    <name type="scientific">Flaviaesturariibacter aridisoli</name>
    <dbReference type="NCBI Taxonomy" id="2545761"/>
    <lineage>
        <taxon>Bacteria</taxon>
        <taxon>Pseudomonadati</taxon>
        <taxon>Bacteroidota</taxon>
        <taxon>Chitinophagia</taxon>
        <taxon>Chitinophagales</taxon>
        <taxon>Chitinophagaceae</taxon>
        <taxon>Flaviaestuariibacter</taxon>
    </lineage>
</organism>
<keyword evidence="1" id="KW-0732">Signal</keyword>
<reference evidence="2 3" key="1">
    <citation type="submission" date="2019-03" db="EMBL/GenBank/DDBJ databases">
        <authorList>
            <person name="Kim M.K.M."/>
        </authorList>
    </citation>
    <scope>NUCLEOTIDE SEQUENCE [LARGE SCALE GENOMIC DNA]</scope>
    <source>
        <strain evidence="2 3">17J68-15</strain>
    </source>
</reference>
<dbReference type="Proteomes" id="UP000295164">
    <property type="component" value="Unassembled WGS sequence"/>
</dbReference>
<feature type="chain" id="PRO_5020564975" evidence="1">
    <location>
        <begin position="19"/>
        <end position="232"/>
    </location>
</feature>
<comment type="caution">
    <text evidence="2">The sequence shown here is derived from an EMBL/GenBank/DDBJ whole genome shotgun (WGS) entry which is preliminary data.</text>
</comment>
<sequence>MKKFLCSLFLSLPFLAFAQQNVDGIGQIRVGRTFSQITADLGISKNKIHDVSDGNARFADLYHPSRITLARWVPGNSYGSDIEHYYLTCPNAYKLYLPKYEVAGIEMEDLELRFLNDTLYALNISNPSVAFTNAMKTKYGKGRTEKSSKKAECNSDLEEVRYETNWNGENDETIAFEVVEEYRNSACDKKYLNYFAVWYKPSYFYVSDCATEALKKARQRRDGDDKSKLNDF</sequence>
<proteinExistence type="predicted"/>
<evidence type="ECO:0000313" key="3">
    <source>
        <dbReference type="Proteomes" id="UP000295164"/>
    </source>
</evidence>
<evidence type="ECO:0000313" key="2">
    <source>
        <dbReference type="EMBL" id="TCZ72959.1"/>
    </source>
</evidence>
<gene>
    <name evidence="2" type="ORF">E0486_07805</name>
</gene>